<dbReference type="InterPro" id="IPR044821">
    <property type="entry name" value="At1g28695/At4g15970-like"/>
</dbReference>
<dbReference type="InterPro" id="IPR005069">
    <property type="entry name" value="Nucl-diP-sugar_transferase"/>
</dbReference>
<dbReference type="PANTHER" id="PTHR46038:SF5">
    <property type="entry name" value="NUCLEOTIDE-DIPHOSPHO-SUGAR TRANSFERASE FAMILY PROTEIN"/>
    <property type="match status" value="1"/>
</dbReference>
<dbReference type="AlphaFoldDB" id="A0A2K2CSB1"/>
<evidence type="ECO:0000259" key="1">
    <source>
        <dbReference type="Pfam" id="PF03407"/>
    </source>
</evidence>
<evidence type="ECO:0000313" key="3">
    <source>
        <dbReference type="EnsemblPlants" id="PNT64893"/>
    </source>
</evidence>
<reference evidence="2" key="2">
    <citation type="submission" date="2017-06" db="EMBL/GenBank/DDBJ databases">
        <title>WGS assembly of Brachypodium distachyon.</title>
        <authorList>
            <consortium name="The International Brachypodium Initiative"/>
            <person name="Lucas S."/>
            <person name="Harmon-Smith M."/>
            <person name="Lail K."/>
            <person name="Tice H."/>
            <person name="Grimwood J."/>
            <person name="Bruce D."/>
            <person name="Barry K."/>
            <person name="Shu S."/>
            <person name="Lindquist E."/>
            <person name="Wang M."/>
            <person name="Pitluck S."/>
            <person name="Vogel J.P."/>
            <person name="Garvin D.F."/>
            <person name="Mockler T.C."/>
            <person name="Schmutz J."/>
            <person name="Rokhsar D."/>
            <person name="Bevan M.W."/>
        </authorList>
    </citation>
    <scope>NUCLEOTIDE SEQUENCE</scope>
    <source>
        <strain evidence="2">Bd21</strain>
    </source>
</reference>
<reference evidence="2 3" key="1">
    <citation type="journal article" date="2010" name="Nature">
        <title>Genome sequencing and analysis of the model grass Brachypodium distachyon.</title>
        <authorList>
            <consortium name="International Brachypodium Initiative"/>
        </authorList>
    </citation>
    <scope>NUCLEOTIDE SEQUENCE [LARGE SCALE GENOMIC DNA]</scope>
    <source>
        <strain evidence="2 3">Bd21</strain>
    </source>
</reference>
<organism evidence="2">
    <name type="scientific">Brachypodium distachyon</name>
    <name type="common">Purple false brome</name>
    <name type="synonym">Trachynia distachya</name>
    <dbReference type="NCBI Taxonomy" id="15368"/>
    <lineage>
        <taxon>Eukaryota</taxon>
        <taxon>Viridiplantae</taxon>
        <taxon>Streptophyta</taxon>
        <taxon>Embryophyta</taxon>
        <taxon>Tracheophyta</taxon>
        <taxon>Spermatophyta</taxon>
        <taxon>Magnoliopsida</taxon>
        <taxon>Liliopsida</taxon>
        <taxon>Poales</taxon>
        <taxon>Poaceae</taxon>
        <taxon>BOP clade</taxon>
        <taxon>Pooideae</taxon>
        <taxon>Stipodae</taxon>
        <taxon>Brachypodieae</taxon>
        <taxon>Brachypodium</taxon>
    </lineage>
</organism>
<dbReference type="Proteomes" id="UP000008810">
    <property type="component" value="Chromosome 4"/>
</dbReference>
<dbReference type="PANTHER" id="PTHR46038">
    <property type="entry name" value="EXPRESSED PROTEIN-RELATED"/>
    <property type="match status" value="1"/>
</dbReference>
<dbReference type="Gramene" id="PNT64893">
    <property type="protein sequence ID" value="PNT64893"/>
    <property type="gene ID" value="BRADI_4g34590v3"/>
</dbReference>
<keyword evidence="4" id="KW-1185">Reference proteome</keyword>
<dbReference type="RefSeq" id="XP_003576716.1">
    <property type="nucleotide sequence ID" value="XM_003576668.4"/>
</dbReference>
<reference evidence="3" key="3">
    <citation type="submission" date="2018-08" db="UniProtKB">
        <authorList>
            <consortium name="EnsemblPlants"/>
        </authorList>
    </citation>
    <scope>IDENTIFICATION</scope>
    <source>
        <strain evidence="3">cv. Bd21</strain>
    </source>
</reference>
<evidence type="ECO:0000313" key="2">
    <source>
        <dbReference type="EMBL" id="PNT64893.1"/>
    </source>
</evidence>
<feature type="domain" description="Nucleotide-diphospho-sugar transferase" evidence="1">
    <location>
        <begin position="118"/>
        <end position="320"/>
    </location>
</feature>
<dbReference type="GeneID" id="100845429"/>
<dbReference type="EnsemblPlants" id="PNT64893">
    <property type="protein sequence ID" value="PNT64893"/>
    <property type="gene ID" value="BRADI_4g34590v3"/>
</dbReference>
<name>A0A2K2CSB1_BRADI</name>
<accession>A0A2K2CSB1</accession>
<dbReference type="KEGG" id="bdi:100845429"/>
<proteinExistence type="predicted"/>
<sequence>MGSSTSYFLAFLLGAAIPSACVVVLLPSLCSRAGVGVIPAQQLARNATQATDRGVNELVTLPATPPEDDDLPGLLRRAAMEEGSTVIMTFTNEAWTAPGSLLDLFLESFRIGVNTQPLLKHLIIVAVDTKAFELCRHVHPLCYSLDVGGGGGGMNLTTEQAFMSKDYLEMMWSRNKFQTRVLELGFGFIFTDVDIVWFRNPLLRIPVGADIAISSDQFYGEDPYDMNKNANGGLVYARPIARTMAFFKGWYEARTAYAGMNEQAVFDKVKYDLSLRHGVSVHFVDTAYFGGFCHPKKDFRQLCTFHGNCLPGLRIKLDRLRGVLDEWKQFKITGKQGDQNNSTRK</sequence>
<gene>
    <name evidence="3" type="primary">LOC100845429</name>
    <name evidence="2" type="ORF">BRADI_4g34590v3</name>
</gene>
<evidence type="ECO:0000313" key="4">
    <source>
        <dbReference type="Proteomes" id="UP000008810"/>
    </source>
</evidence>
<dbReference type="STRING" id="15368.A0A2K2CSB1"/>
<dbReference type="Pfam" id="PF03407">
    <property type="entry name" value="Nucleotid_trans"/>
    <property type="match status" value="1"/>
</dbReference>
<protein>
    <recommendedName>
        <fullName evidence="1">Nucleotide-diphospho-sugar transferase domain-containing protein</fullName>
    </recommendedName>
</protein>
<dbReference type="EMBL" id="CM000883">
    <property type="protein sequence ID" value="PNT64893.1"/>
    <property type="molecule type" value="Genomic_DNA"/>
</dbReference>
<dbReference type="OrthoDB" id="496324at2759"/>